<feature type="region of interest" description="Disordered" evidence="1">
    <location>
        <begin position="1"/>
        <end position="20"/>
    </location>
</feature>
<dbReference type="EMBL" id="JAADJZ010000025">
    <property type="protein sequence ID" value="KAF2866998.1"/>
    <property type="molecule type" value="Genomic_DNA"/>
</dbReference>
<evidence type="ECO:0000313" key="3">
    <source>
        <dbReference type="Proteomes" id="UP000481861"/>
    </source>
</evidence>
<evidence type="ECO:0000256" key="1">
    <source>
        <dbReference type="SAM" id="MobiDB-lite"/>
    </source>
</evidence>
<protein>
    <submittedName>
        <fullName evidence="2">Uncharacterized protein</fullName>
    </submittedName>
</protein>
<comment type="caution">
    <text evidence="2">The sequence shown here is derived from an EMBL/GenBank/DDBJ whole genome shotgun (WGS) entry which is preliminary data.</text>
</comment>
<dbReference type="OrthoDB" id="3795966at2759"/>
<reference evidence="2 3" key="1">
    <citation type="submission" date="2020-01" db="EMBL/GenBank/DDBJ databases">
        <authorList>
            <consortium name="DOE Joint Genome Institute"/>
            <person name="Haridas S."/>
            <person name="Albert R."/>
            <person name="Binder M."/>
            <person name="Bloem J."/>
            <person name="Labutti K."/>
            <person name="Salamov A."/>
            <person name="Andreopoulos B."/>
            <person name="Baker S.E."/>
            <person name="Barry K."/>
            <person name="Bills G."/>
            <person name="Bluhm B.H."/>
            <person name="Cannon C."/>
            <person name="Castanera R."/>
            <person name="Culley D.E."/>
            <person name="Daum C."/>
            <person name="Ezra D."/>
            <person name="Gonzalez J.B."/>
            <person name="Henrissat B."/>
            <person name="Kuo A."/>
            <person name="Liang C."/>
            <person name="Lipzen A."/>
            <person name="Lutzoni F."/>
            <person name="Magnuson J."/>
            <person name="Mondo S."/>
            <person name="Nolan M."/>
            <person name="Ohm R."/>
            <person name="Pangilinan J."/>
            <person name="Park H.-J.H."/>
            <person name="Ramirez L."/>
            <person name="Alfaro M."/>
            <person name="Sun H."/>
            <person name="Tritt A."/>
            <person name="Yoshinaga Y."/>
            <person name="Zwiers L.-H.L."/>
            <person name="Turgeon B.G."/>
            <person name="Goodwin S.B."/>
            <person name="Spatafora J.W."/>
            <person name="Crous P.W."/>
            <person name="Grigoriev I.V."/>
        </authorList>
    </citation>
    <scope>NUCLEOTIDE SEQUENCE [LARGE SCALE GENOMIC DNA]</scope>
    <source>
        <strain evidence="2 3">CBS 611.86</strain>
    </source>
</reference>
<keyword evidence="3" id="KW-1185">Reference proteome</keyword>
<dbReference type="AlphaFoldDB" id="A0A7C8M390"/>
<organism evidence="2 3">
    <name type="scientific">Massariosphaeria phaeospora</name>
    <dbReference type="NCBI Taxonomy" id="100035"/>
    <lineage>
        <taxon>Eukaryota</taxon>
        <taxon>Fungi</taxon>
        <taxon>Dikarya</taxon>
        <taxon>Ascomycota</taxon>
        <taxon>Pezizomycotina</taxon>
        <taxon>Dothideomycetes</taxon>
        <taxon>Pleosporomycetidae</taxon>
        <taxon>Pleosporales</taxon>
        <taxon>Pleosporales incertae sedis</taxon>
        <taxon>Massariosphaeria</taxon>
    </lineage>
</organism>
<gene>
    <name evidence="2" type="ORF">BDV95DRAFT_583346</name>
</gene>
<accession>A0A7C8M390</accession>
<proteinExistence type="predicted"/>
<dbReference type="Proteomes" id="UP000481861">
    <property type="component" value="Unassembled WGS sequence"/>
</dbReference>
<name>A0A7C8M390_9PLEO</name>
<evidence type="ECO:0000313" key="2">
    <source>
        <dbReference type="EMBL" id="KAF2866998.1"/>
    </source>
</evidence>
<sequence>MSTTTTATKKRQKKETALGVGQIRTDDPEGTRFQVLRVDHSTTTPRLLLYVCFLVFVIYNLLENCESDGKVACLGNRSN</sequence>